<organism evidence="1">
    <name type="scientific">Siphoviridae sp. ctkTc5</name>
    <dbReference type="NCBI Taxonomy" id="2827922"/>
    <lineage>
        <taxon>Viruses</taxon>
        <taxon>Duplodnaviria</taxon>
        <taxon>Heunggongvirae</taxon>
        <taxon>Uroviricota</taxon>
        <taxon>Caudoviricetes</taxon>
    </lineage>
</organism>
<accession>A0A8S5SL62</accession>
<evidence type="ECO:0008006" key="2">
    <source>
        <dbReference type="Google" id="ProtNLM"/>
    </source>
</evidence>
<proteinExistence type="predicted"/>
<dbReference type="EMBL" id="BK032615">
    <property type="protein sequence ID" value="DAF51407.1"/>
    <property type="molecule type" value="Genomic_DNA"/>
</dbReference>
<name>A0A8S5SL62_9CAUD</name>
<sequence>MNDFIKEIGMAILWMFLGYLLGERRAREDKTDDQ</sequence>
<evidence type="ECO:0000313" key="1">
    <source>
        <dbReference type="EMBL" id="DAF51407.1"/>
    </source>
</evidence>
<protein>
    <recommendedName>
        <fullName evidence="2">Phage protein</fullName>
    </recommendedName>
</protein>
<reference evidence="1" key="1">
    <citation type="journal article" date="2021" name="Proc. Natl. Acad. Sci. U.S.A.">
        <title>A Catalog of Tens of Thousands of Viruses from Human Metagenomes Reveals Hidden Associations with Chronic Diseases.</title>
        <authorList>
            <person name="Tisza M.J."/>
            <person name="Buck C.B."/>
        </authorList>
    </citation>
    <scope>NUCLEOTIDE SEQUENCE</scope>
    <source>
        <strain evidence="1">CtkTc5</strain>
    </source>
</reference>